<organism evidence="1 2">
    <name type="scientific">Steinernema glaseri</name>
    <dbReference type="NCBI Taxonomy" id="37863"/>
    <lineage>
        <taxon>Eukaryota</taxon>
        <taxon>Metazoa</taxon>
        <taxon>Ecdysozoa</taxon>
        <taxon>Nematoda</taxon>
        <taxon>Chromadorea</taxon>
        <taxon>Rhabditida</taxon>
        <taxon>Tylenchina</taxon>
        <taxon>Panagrolaimomorpha</taxon>
        <taxon>Strongyloidoidea</taxon>
        <taxon>Steinernematidae</taxon>
        <taxon>Steinernema</taxon>
    </lineage>
</organism>
<protein>
    <submittedName>
        <fullName evidence="2">Uncharacterized protein</fullName>
    </submittedName>
</protein>
<dbReference type="AlphaFoldDB" id="A0A1I7Y9S2"/>
<reference evidence="2" key="1">
    <citation type="submission" date="2016-11" db="UniProtKB">
        <authorList>
            <consortium name="WormBaseParasite"/>
        </authorList>
    </citation>
    <scope>IDENTIFICATION</scope>
</reference>
<sequence>MKNTGGLLCQRTGNKGQHSLLRGMGNSQDTHAWEERPYSGSTSTTGGIFSRSMTITVKTCYKRTGTAKPQVKRTFWTPEIP</sequence>
<name>A0A1I7Y9S2_9BILA</name>
<dbReference type="WBParaSite" id="L893_g14171.t1">
    <property type="protein sequence ID" value="L893_g14171.t1"/>
    <property type="gene ID" value="L893_g14171"/>
</dbReference>
<dbReference type="Proteomes" id="UP000095287">
    <property type="component" value="Unplaced"/>
</dbReference>
<evidence type="ECO:0000313" key="1">
    <source>
        <dbReference type="Proteomes" id="UP000095287"/>
    </source>
</evidence>
<accession>A0A1I7Y9S2</accession>
<proteinExistence type="predicted"/>
<evidence type="ECO:0000313" key="2">
    <source>
        <dbReference type="WBParaSite" id="L893_g14171.t1"/>
    </source>
</evidence>
<keyword evidence="1" id="KW-1185">Reference proteome</keyword>